<organism evidence="7 8">
    <name type="scientific">Polaromonas naphthalenivorans (strain CJ2)</name>
    <dbReference type="NCBI Taxonomy" id="365044"/>
    <lineage>
        <taxon>Bacteria</taxon>
        <taxon>Pseudomonadati</taxon>
        <taxon>Pseudomonadota</taxon>
        <taxon>Betaproteobacteria</taxon>
        <taxon>Burkholderiales</taxon>
        <taxon>Comamonadaceae</taxon>
        <taxon>Polaromonas</taxon>
    </lineage>
</organism>
<feature type="binding site" evidence="5">
    <location>
        <position position="246"/>
    </location>
    <ligand>
        <name>FAD</name>
        <dbReference type="ChEBI" id="CHEBI:57692"/>
    </ligand>
</feature>
<dbReference type="InterPro" id="IPR036188">
    <property type="entry name" value="FAD/NAD-bd_sf"/>
</dbReference>
<dbReference type="InterPro" id="IPR000172">
    <property type="entry name" value="GMC_OxRdtase_N"/>
</dbReference>
<comment type="cofactor">
    <cofactor evidence="1 5">
        <name>FAD</name>
        <dbReference type="ChEBI" id="CHEBI:57692"/>
    </cofactor>
</comment>
<dbReference type="Pfam" id="PF05199">
    <property type="entry name" value="GMC_oxred_C"/>
    <property type="match status" value="1"/>
</dbReference>
<dbReference type="Pfam" id="PF00732">
    <property type="entry name" value="GMC_oxred_N"/>
    <property type="match status" value="1"/>
</dbReference>
<evidence type="ECO:0000256" key="3">
    <source>
        <dbReference type="ARBA" id="ARBA00022630"/>
    </source>
</evidence>
<feature type="domain" description="Glucose-methanol-choline oxidoreductase N-terminal" evidence="6">
    <location>
        <begin position="292"/>
        <end position="306"/>
    </location>
</feature>
<dbReference type="PIRSF" id="PIRSF000137">
    <property type="entry name" value="Alcohol_oxidase"/>
    <property type="match status" value="1"/>
</dbReference>
<evidence type="ECO:0000256" key="5">
    <source>
        <dbReference type="PIRSR" id="PIRSR000137-2"/>
    </source>
</evidence>
<dbReference type="KEGG" id="pna:Pnap_0180"/>
<accession>A1VIM7</accession>
<dbReference type="SUPFAM" id="SSF51905">
    <property type="entry name" value="FAD/NAD(P)-binding domain"/>
    <property type="match status" value="1"/>
</dbReference>
<dbReference type="Gene3D" id="3.30.560.10">
    <property type="entry name" value="Glucose Oxidase, domain 3"/>
    <property type="match status" value="1"/>
</dbReference>
<keyword evidence="4 5" id="KW-0274">FAD</keyword>
<dbReference type="RefSeq" id="WP_011799615.1">
    <property type="nucleotide sequence ID" value="NC_008781.1"/>
</dbReference>
<dbReference type="PANTHER" id="PTHR11552">
    <property type="entry name" value="GLUCOSE-METHANOL-CHOLINE GMC OXIDOREDUCTASE"/>
    <property type="match status" value="1"/>
</dbReference>
<dbReference type="PANTHER" id="PTHR11552:SF147">
    <property type="entry name" value="CHOLINE DEHYDROGENASE, MITOCHONDRIAL"/>
    <property type="match status" value="1"/>
</dbReference>
<dbReference type="Proteomes" id="UP000000644">
    <property type="component" value="Chromosome"/>
</dbReference>
<reference evidence="8" key="1">
    <citation type="journal article" date="2009" name="Environ. Microbiol.">
        <title>The genome of Polaromonas naphthalenivorans strain CJ2, isolated from coal tar-contaminated sediment, reveals physiological and metabolic versatility and evolution through extensive horizontal gene transfer.</title>
        <authorList>
            <person name="Yagi J.M."/>
            <person name="Sims D."/>
            <person name="Brettin T."/>
            <person name="Bruce D."/>
            <person name="Madsen E.L."/>
        </authorList>
    </citation>
    <scope>NUCLEOTIDE SEQUENCE [LARGE SCALE GENOMIC DNA]</scope>
    <source>
        <strain evidence="8">CJ2</strain>
    </source>
</reference>
<dbReference type="PROSITE" id="PS00624">
    <property type="entry name" value="GMC_OXRED_2"/>
    <property type="match status" value="1"/>
</dbReference>
<dbReference type="SUPFAM" id="SSF54373">
    <property type="entry name" value="FAD-linked reductases, C-terminal domain"/>
    <property type="match status" value="1"/>
</dbReference>
<keyword evidence="8" id="KW-1185">Reference proteome</keyword>
<dbReference type="OrthoDB" id="9785276at2"/>
<dbReference type="GO" id="GO:0050660">
    <property type="term" value="F:flavin adenine dinucleotide binding"/>
    <property type="evidence" value="ECO:0007669"/>
    <property type="project" value="InterPro"/>
</dbReference>
<dbReference type="Gene3D" id="3.50.50.60">
    <property type="entry name" value="FAD/NAD(P)-binding domain"/>
    <property type="match status" value="1"/>
</dbReference>
<dbReference type="eggNOG" id="COG2303">
    <property type="taxonomic scope" value="Bacteria"/>
</dbReference>
<dbReference type="EMBL" id="CP000529">
    <property type="protein sequence ID" value="ABM35505.1"/>
    <property type="molecule type" value="Genomic_DNA"/>
</dbReference>
<dbReference type="STRING" id="365044.Pnap_0180"/>
<evidence type="ECO:0000256" key="1">
    <source>
        <dbReference type="ARBA" id="ARBA00001974"/>
    </source>
</evidence>
<dbReference type="InterPro" id="IPR007867">
    <property type="entry name" value="GMC_OxRtase_C"/>
</dbReference>
<evidence type="ECO:0000313" key="7">
    <source>
        <dbReference type="EMBL" id="ABM35505.1"/>
    </source>
</evidence>
<evidence type="ECO:0000256" key="4">
    <source>
        <dbReference type="ARBA" id="ARBA00022827"/>
    </source>
</evidence>
<sequence>MSEHRFDYIIIGAGTAGCLLANRLSADASKRVLLIEAGRKDDYHWVHIPVGYLYCIGNPRTDWLFTTEPDAGLNGRSLRYPRGRVLGGCSSINGMIYMRGQARDYDQWAQLTGDSAWTWDNALPHFKLHEDHYKGADALHGARGVAPELMQDKTNPYQKILRHRNAGGEWRVEKQRLRWDILDAFAEAASQAGIPATPDFNRGSNEGVGYFEVNQKNGWRWNTAKAFLRPTCLGRPNFELWTNAQVSKLVIEPQPDGSQRCTGAEVWTGQERVTALATRDSGHMGEVLLCAGSIGSPHLLQLSGIGPAGLLRQHGIAVVQDLPGVGANLQDHLQIRSVYKIQGEQGRRRWGLSLNTMADSLWGKARIGLEYALRRTGPMSMAPSQLGAFTRSSPDQPYPNIEYHVQPLSLDAFGEPLHRFNAFTASVCNLNPTSRGSVRLKTGRFEDAPAIAPNYLSTPEDRQVAADSLRITRKIVSQGALAKYQPEEFKPGVQFQTDEDLARLAGDIATTIFHPVGTTKMGRADDPMAVVDSHLRVRGVRGLRVVDAGVMPLITSGNTNSPTLMIAEKAAQWIQGGV</sequence>
<feature type="binding site" evidence="5">
    <location>
        <position position="85"/>
    </location>
    <ligand>
        <name>FAD</name>
        <dbReference type="ChEBI" id="CHEBI:57692"/>
    </ligand>
</feature>
<dbReference type="InterPro" id="IPR012132">
    <property type="entry name" value="GMC_OxRdtase"/>
</dbReference>
<dbReference type="AlphaFoldDB" id="A1VIM7"/>
<evidence type="ECO:0000313" key="8">
    <source>
        <dbReference type="Proteomes" id="UP000000644"/>
    </source>
</evidence>
<proteinExistence type="inferred from homology"/>
<gene>
    <name evidence="7" type="ordered locus">Pnap_0180</name>
</gene>
<evidence type="ECO:0000256" key="2">
    <source>
        <dbReference type="ARBA" id="ARBA00010790"/>
    </source>
</evidence>
<keyword evidence="3" id="KW-0285">Flavoprotein</keyword>
<evidence type="ECO:0000259" key="6">
    <source>
        <dbReference type="PROSITE" id="PS00624"/>
    </source>
</evidence>
<dbReference type="PROSITE" id="PS51257">
    <property type="entry name" value="PROKAR_LIPOPROTEIN"/>
    <property type="match status" value="1"/>
</dbReference>
<dbReference type="GO" id="GO:0016614">
    <property type="term" value="F:oxidoreductase activity, acting on CH-OH group of donors"/>
    <property type="evidence" value="ECO:0007669"/>
    <property type="project" value="InterPro"/>
</dbReference>
<name>A1VIM7_POLNA</name>
<protein>
    <submittedName>
        <fullName evidence="7">Glucose-methanol-choline oxidoreductase</fullName>
    </submittedName>
</protein>
<comment type="similarity">
    <text evidence="2">Belongs to the GMC oxidoreductase family.</text>
</comment>
<dbReference type="HOGENOM" id="CLU_002865_7_1_4"/>